<gene>
    <name evidence="2" type="ORF">ARMOST_21305</name>
</gene>
<dbReference type="Proteomes" id="UP000219338">
    <property type="component" value="Unassembled WGS sequence"/>
</dbReference>
<feature type="compositionally biased region" description="Low complexity" evidence="1">
    <location>
        <begin position="91"/>
        <end position="116"/>
    </location>
</feature>
<dbReference type="InterPro" id="IPR046347">
    <property type="entry name" value="bZIP_sf"/>
</dbReference>
<evidence type="ECO:0008006" key="4">
    <source>
        <dbReference type="Google" id="ProtNLM"/>
    </source>
</evidence>
<dbReference type="EMBL" id="FUEG01000048">
    <property type="protein sequence ID" value="SJL17744.1"/>
    <property type="molecule type" value="Genomic_DNA"/>
</dbReference>
<dbReference type="OrthoDB" id="3365874at2759"/>
<name>A0A284S9R5_ARMOS</name>
<dbReference type="AlphaFoldDB" id="A0A284S9R5"/>
<evidence type="ECO:0000313" key="2">
    <source>
        <dbReference type="EMBL" id="SJL17744.1"/>
    </source>
</evidence>
<reference evidence="3" key="1">
    <citation type="journal article" date="2017" name="Nat. Ecol. Evol.">
        <title>Genome expansion and lineage-specific genetic innovations in the forest pathogenic fungi Armillaria.</title>
        <authorList>
            <person name="Sipos G."/>
            <person name="Prasanna A.N."/>
            <person name="Walter M.C."/>
            <person name="O'Connor E."/>
            <person name="Balint B."/>
            <person name="Krizsan K."/>
            <person name="Kiss B."/>
            <person name="Hess J."/>
            <person name="Varga T."/>
            <person name="Slot J."/>
            <person name="Riley R."/>
            <person name="Boka B."/>
            <person name="Rigling D."/>
            <person name="Barry K."/>
            <person name="Lee J."/>
            <person name="Mihaltcheva S."/>
            <person name="LaButti K."/>
            <person name="Lipzen A."/>
            <person name="Waldron R."/>
            <person name="Moloney N.M."/>
            <person name="Sperisen C."/>
            <person name="Kredics L."/>
            <person name="Vagvoelgyi C."/>
            <person name="Patrignani A."/>
            <person name="Fitzpatrick D."/>
            <person name="Nagy I."/>
            <person name="Doyle S."/>
            <person name="Anderson J.B."/>
            <person name="Grigoriev I.V."/>
            <person name="Gueldener U."/>
            <person name="Muensterkoetter M."/>
            <person name="Nagy L.G."/>
        </authorList>
    </citation>
    <scope>NUCLEOTIDE SEQUENCE [LARGE SCALE GENOMIC DNA]</scope>
    <source>
        <strain evidence="3">C18/9</strain>
    </source>
</reference>
<sequence>MTRGRKKDPTIPITRSLAQQRDYRARRAQYIADLEKKCHLLEMENYDLRQELRYLSVPTPYVNPASGHDLSPLTDMERFKNVATLSDAAPRPRLGIPPSLPSSSTPSLAPSSPTNSHTTAEVEESDVPPKPKVRRRVPRFLRDLCMMKTNRKAVYR</sequence>
<proteinExistence type="predicted"/>
<dbReference type="Gene3D" id="1.20.5.170">
    <property type="match status" value="1"/>
</dbReference>
<dbReference type="GO" id="GO:0003700">
    <property type="term" value="F:DNA-binding transcription factor activity"/>
    <property type="evidence" value="ECO:0007669"/>
    <property type="project" value="InterPro"/>
</dbReference>
<keyword evidence="3" id="KW-1185">Reference proteome</keyword>
<dbReference type="SUPFAM" id="SSF57959">
    <property type="entry name" value="Leucine zipper domain"/>
    <property type="match status" value="1"/>
</dbReference>
<organism evidence="2 3">
    <name type="scientific">Armillaria ostoyae</name>
    <name type="common">Armillaria root rot fungus</name>
    <dbReference type="NCBI Taxonomy" id="47428"/>
    <lineage>
        <taxon>Eukaryota</taxon>
        <taxon>Fungi</taxon>
        <taxon>Dikarya</taxon>
        <taxon>Basidiomycota</taxon>
        <taxon>Agaricomycotina</taxon>
        <taxon>Agaricomycetes</taxon>
        <taxon>Agaricomycetidae</taxon>
        <taxon>Agaricales</taxon>
        <taxon>Marasmiineae</taxon>
        <taxon>Physalacriaceae</taxon>
        <taxon>Armillaria</taxon>
    </lineage>
</organism>
<protein>
    <recommendedName>
        <fullName evidence="4">BZIP domain-containing protein</fullName>
    </recommendedName>
</protein>
<feature type="region of interest" description="Disordered" evidence="1">
    <location>
        <begin position="85"/>
        <end position="137"/>
    </location>
</feature>
<evidence type="ECO:0000313" key="3">
    <source>
        <dbReference type="Proteomes" id="UP000219338"/>
    </source>
</evidence>
<evidence type="ECO:0000256" key="1">
    <source>
        <dbReference type="SAM" id="MobiDB-lite"/>
    </source>
</evidence>
<dbReference type="CDD" id="cd14688">
    <property type="entry name" value="bZIP_YAP"/>
    <property type="match status" value="1"/>
</dbReference>
<accession>A0A284S9R5</accession>